<dbReference type="NCBIfam" id="NF003432">
    <property type="entry name" value="PRK04946.1"/>
    <property type="match status" value="1"/>
</dbReference>
<evidence type="ECO:0000256" key="4">
    <source>
        <dbReference type="ARBA" id="ARBA00022801"/>
    </source>
</evidence>
<name>A0A552X371_9GAMM</name>
<dbReference type="GO" id="GO:0019843">
    <property type="term" value="F:rRNA binding"/>
    <property type="evidence" value="ECO:0007669"/>
    <property type="project" value="UniProtKB-KW"/>
</dbReference>
<sequence length="187" mass="20753">MSTPKSTKKARKTLHISDEDRALFRDAIGDIQPIEDDRVQAKPVKQTDGTAIARRRNAQAQARLTATDPFSDDFMPALPEGTLAWVADHEASYLAKQLRRGDFAPGMVLDLHGYTRVKARREIAEAIQACMHEGLNCLNVIHGIGHGILRQQVPAWLMQHPDVRAIHQAPLEWGGQGALLVLLRVSE</sequence>
<dbReference type="InterPro" id="IPR022990">
    <property type="entry name" value="SmrB-like"/>
</dbReference>
<dbReference type="PROSITE" id="PS50828">
    <property type="entry name" value="SMR"/>
    <property type="match status" value="1"/>
</dbReference>
<dbReference type="PANTHER" id="PTHR35562">
    <property type="entry name" value="DNA ENDONUCLEASE SMRA-RELATED"/>
    <property type="match status" value="1"/>
</dbReference>
<dbReference type="OrthoDB" id="5795446at2"/>
<protein>
    <submittedName>
        <fullName evidence="7">Endonuclease SmrB</fullName>
    </submittedName>
</protein>
<keyword evidence="5" id="KW-0694">RNA-binding</keyword>
<evidence type="ECO:0000313" key="8">
    <source>
        <dbReference type="Proteomes" id="UP000320359"/>
    </source>
</evidence>
<gene>
    <name evidence="7" type="primary">smrB</name>
    <name evidence="7" type="ORF">FM042_01075</name>
</gene>
<dbReference type="SUPFAM" id="SSF160443">
    <property type="entry name" value="SMR domain-like"/>
    <property type="match status" value="1"/>
</dbReference>
<dbReference type="InterPro" id="IPR002625">
    <property type="entry name" value="Smr_dom"/>
</dbReference>
<dbReference type="InterPro" id="IPR036063">
    <property type="entry name" value="Smr_dom_sf"/>
</dbReference>
<comment type="caution">
    <text evidence="7">The sequence shown here is derived from an EMBL/GenBank/DDBJ whole genome shotgun (WGS) entry which is preliminary data.</text>
</comment>
<evidence type="ECO:0000256" key="2">
    <source>
        <dbReference type="ARBA" id="ARBA00022730"/>
    </source>
</evidence>
<evidence type="ECO:0000256" key="5">
    <source>
        <dbReference type="ARBA" id="ARBA00022884"/>
    </source>
</evidence>
<keyword evidence="2" id="KW-0699">rRNA-binding</keyword>
<accession>A0A552X371</accession>
<dbReference type="PANTHER" id="PTHR35562:SF1">
    <property type="entry name" value="UPF0115 PROTEIN YFCN"/>
    <property type="match status" value="1"/>
</dbReference>
<dbReference type="Pfam" id="PF01713">
    <property type="entry name" value="Smr"/>
    <property type="match status" value="1"/>
</dbReference>
<keyword evidence="4" id="KW-0378">Hydrolase</keyword>
<dbReference type="SMART" id="SM00463">
    <property type="entry name" value="SMR"/>
    <property type="match status" value="1"/>
</dbReference>
<dbReference type="Proteomes" id="UP000320359">
    <property type="component" value="Unassembled WGS sequence"/>
</dbReference>
<dbReference type="Gene3D" id="3.30.1370.110">
    <property type="match status" value="1"/>
</dbReference>
<evidence type="ECO:0000313" key="7">
    <source>
        <dbReference type="EMBL" id="TRW49488.1"/>
    </source>
</evidence>
<dbReference type="AlphaFoldDB" id="A0A552X371"/>
<reference evidence="7 8" key="1">
    <citation type="submission" date="2019-07" db="EMBL/GenBank/DDBJ databases">
        <authorList>
            <person name="Yang M."/>
            <person name="Zhao D."/>
            <person name="Xiang H."/>
        </authorList>
    </citation>
    <scope>NUCLEOTIDE SEQUENCE [LARGE SCALE GENOMIC DNA]</scope>
    <source>
        <strain evidence="7 8">IM1326</strain>
    </source>
</reference>
<feature type="domain" description="Smr" evidence="6">
    <location>
        <begin position="109"/>
        <end position="184"/>
    </location>
</feature>
<keyword evidence="1" id="KW-0540">Nuclease</keyword>
<evidence type="ECO:0000259" key="6">
    <source>
        <dbReference type="PROSITE" id="PS50828"/>
    </source>
</evidence>
<proteinExistence type="predicted"/>
<dbReference type="GO" id="GO:0016787">
    <property type="term" value="F:hydrolase activity"/>
    <property type="evidence" value="ECO:0007669"/>
    <property type="project" value="UniProtKB-KW"/>
</dbReference>
<evidence type="ECO:0000256" key="1">
    <source>
        <dbReference type="ARBA" id="ARBA00022722"/>
    </source>
</evidence>
<keyword evidence="8" id="KW-1185">Reference proteome</keyword>
<dbReference type="RefSeq" id="WP_143233910.1">
    <property type="nucleotide sequence ID" value="NZ_VJWL01000001.1"/>
</dbReference>
<keyword evidence="3 7" id="KW-0255">Endonuclease</keyword>
<evidence type="ECO:0000256" key="3">
    <source>
        <dbReference type="ARBA" id="ARBA00022759"/>
    </source>
</evidence>
<dbReference type="GO" id="GO:0004519">
    <property type="term" value="F:endonuclease activity"/>
    <property type="evidence" value="ECO:0007669"/>
    <property type="project" value="UniProtKB-KW"/>
</dbReference>
<organism evidence="7 8">
    <name type="scientific">Aliidiomarina halalkaliphila</name>
    <dbReference type="NCBI Taxonomy" id="2593535"/>
    <lineage>
        <taxon>Bacteria</taxon>
        <taxon>Pseudomonadati</taxon>
        <taxon>Pseudomonadota</taxon>
        <taxon>Gammaproteobacteria</taxon>
        <taxon>Alteromonadales</taxon>
        <taxon>Idiomarinaceae</taxon>
        <taxon>Aliidiomarina</taxon>
    </lineage>
</organism>
<dbReference type="EMBL" id="VJWL01000001">
    <property type="protein sequence ID" value="TRW49488.1"/>
    <property type="molecule type" value="Genomic_DNA"/>
</dbReference>